<evidence type="ECO:0000259" key="5">
    <source>
        <dbReference type="PROSITE" id="PS50949"/>
    </source>
</evidence>
<evidence type="ECO:0000313" key="6">
    <source>
        <dbReference type="EMBL" id="GEQ12757.1"/>
    </source>
</evidence>
<organism evidence="6 7">
    <name type="scientific">Knoellia locipacati</name>
    <dbReference type="NCBI Taxonomy" id="882824"/>
    <lineage>
        <taxon>Bacteria</taxon>
        <taxon>Bacillati</taxon>
        <taxon>Actinomycetota</taxon>
        <taxon>Actinomycetes</taxon>
        <taxon>Micrococcales</taxon>
        <taxon>Intrasporangiaceae</taxon>
        <taxon>Knoellia</taxon>
    </lineage>
</organism>
<dbReference type="AlphaFoldDB" id="A0A512SXU3"/>
<dbReference type="OrthoDB" id="9816161at2"/>
<dbReference type="GO" id="GO:0003700">
    <property type="term" value="F:DNA-binding transcription factor activity"/>
    <property type="evidence" value="ECO:0007669"/>
    <property type="project" value="InterPro"/>
</dbReference>
<comment type="caution">
    <text evidence="6">The sequence shown here is derived from an EMBL/GenBank/DDBJ whole genome shotgun (WGS) entry which is preliminary data.</text>
</comment>
<feature type="domain" description="HTH gntR-type" evidence="5">
    <location>
        <begin position="12"/>
        <end position="79"/>
    </location>
</feature>
<name>A0A512SXU3_9MICO</name>
<protein>
    <submittedName>
        <fullName evidence="6">GntR family transcriptional regulator</fullName>
    </submittedName>
</protein>
<evidence type="ECO:0000256" key="3">
    <source>
        <dbReference type="ARBA" id="ARBA00023163"/>
    </source>
</evidence>
<evidence type="ECO:0000256" key="1">
    <source>
        <dbReference type="ARBA" id="ARBA00023015"/>
    </source>
</evidence>
<feature type="region of interest" description="Disordered" evidence="4">
    <location>
        <begin position="208"/>
        <end position="231"/>
    </location>
</feature>
<dbReference type="InterPro" id="IPR008920">
    <property type="entry name" value="TF_FadR/GntR_C"/>
</dbReference>
<dbReference type="SUPFAM" id="SSF46785">
    <property type="entry name" value="Winged helix' DNA-binding domain"/>
    <property type="match status" value="1"/>
</dbReference>
<dbReference type="InterPro" id="IPR000524">
    <property type="entry name" value="Tscrpt_reg_HTH_GntR"/>
</dbReference>
<dbReference type="CDD" id="cd07377">
    <property type="entry name" value="WHTH_GntR"/>
    <property type="match status" value="1"/>
</dbReference>
<sequence length="231" mass="25386">MTAMDQGAGPPQSRTAYVLERLKDDLASGAIQPGDALKQTVIAKRYGVSPTPVREALRILEADGAVTYSPHRGASVREMSPTAAVDLYRLRAAVESTATQMAVERMTPEGLAEIEAEHQALVAARKKSVDPASLSMMNRRLHFTIYAQSSPLVVQYLDLLWSRFTPSTTIWTKAHAVDLEEDHESIIEAIRAGDPVEAARRMSEHILRSSRIREQDPTTRAEGHDEQAVTG</sequence>
<keyword evidence="2" id="KW-0238">DNA-binding</keyword>
<evidence type="ECO:0000256" key="2">
    <source>
        <dbReference type="ARBA" id="ARBA00023125"/>
    </source>
</evidence>
<dbReference type="Pfam" id="PF00392">
    <property type="entry name" value="GntR"/>
    <property type="match status" value="1"/>
</dbReference>
<dbReference type="SMART" id="SM00895">
    <property type="entry name" value="FCD"/>
    <property type="match status" value="1"/>
</dbReference>
<reference evidence="6 7" key="1">
    <citation type="submission" date="2019-07" db="EMBL/GenBank/DDBJ databases">
        <title>Whole genome shotgun sequence of Knoellia locipacati NBRC 109775.</title>
        <authorList>
            <person name="Hosoyama A."/>
            <person name="Uohara A."/>
            <person name="Ohji S."/>
            <person name="Ichikawa N."/>
        </authorList>
    </citation>
    <scope>NUCLEOTIDE SEQUENCE [LARGE SCALE GENOMIC DNA]</scope>
    <source>
        <strain evidence="6 7">NBRC 109775</strain>
    </source>
</reference>
<dbReference type="GO" id="GO:0003677">
    <property type="term" value="F:DNA binding"/>
    <property type="evidence" value="ECO:0007669"/>
    <property type="project" value="UniProtKB-KW"/>
</dbReference>
<evidence type="ECO:0000256" key="4">
    <source>
        <dbReference type="SAM" id="MobiDB-lite"/>
    </source>
</evidence>
<keyword evidence="7" id="KW-1185">Reference proteome</keyword>
<keyword evidence="1" id="KW-0805">Transcription regulation</keyword>
<gene>
    <name evidence="6" type="ORF">KLO01_08040</name>
</gene>
<dbReference type="Gene3D" id="1.10.10.10">
    <property type="entry name" value="Winged helix-like DNA-binding domain superfamily/Winged helix DNA-binding domain"/>
    <property type="match status" value="1"/>
</dbReference>
<dbReference type="Gene3D" id="1.20.120.530">
    <property type="entry name" value="GntR ligand-binding domain-like"/>
    <property type="match status" value="1"/>
</dbReference>
<evidence type="ECO:0000313" key="7">
    <source>
        <dbReference type="Proteomes" id="UP000321793"/>
    </source>
</evidence>
<dbReference type="EMBL" id="BKBA01000003">
    <property type="protein sequence ID" value="GEQ12757.1"/>
    <property type="molecule type" value="Genomic_DNA"/>
</dbReference>
<dbReference type="SMART" id="SM00345">
    <property type="entry name" value="HTH_GNTR"/>
    <property type="match status" value="1"/>
</dbReference>
<dbReference type="PANTHER" id="PTHR43537:SF49">
    <property type="entry name" value="TRANSCRIPTIONAL REGULATORY PROTEIN"/>
    <property type="match status" value="1"/>
</dbReference>
<dbReference type="InterPro" id="IPR036390">
    <property type="entry name" value="WH_DNA-bd_sf"/>
</dbReference>
<dbReference type="SUPFAM" id="SSF48008">
    <property type="entry name" value="GntR ligand-binding domain-like"/>
    <property type="match status" value="1"/>
</dbReference>
<dbReference type="PROSITE" id="PS50949">
    <property type="entry name" value="HTH_GNTR"/>
    <property type="match status" value="1"/>
</dbReference>
<dbReference type="Proteomes" id="UP000321793">
    <property type="component" value="Unassembled WGS sequence"/>
</dbReference>
<dbReference type="InterPro" id="IPR036388">
    <property type="entry name" value="WH-like_DNA-bd_sf"/>
</dbReference>
<dbReference type="Pfam" id="PF07729">
    <property type="entry name" value="FCD"/>
    <property type="match status" value="1"/>
</dbReference>
<dbReference type="PANTHER" id="PTHR43537">
    <property type="entry name" value="TRANSCRIPTIONAL REGULATOR, GNTR FAMILY"/>
    <property type="match status" value="1"/>
</dbReference>
<dbReference type="InterPro" id="IPR011711">
    <property type="entry name" value="GntR_C"/>
</dbReference>
<accession>A0A512SXU3</accession>
<keyword evidence="3" id="KW-0804">Transcription</keyword>
<proteinExistence type="predicted"/>